<dbReference type="InterPro" id="IPR032675">
    <property type="entry name" value="LRR_dom_sf"/>
</dbReference>
<dbReference type="InterPro" id="IPR053139">
    <property type="entry name" value="Surface_bspA-like"/>
</dbReference>
<dbReference type="InterPro" id="IPR026906">
    <property type="entry name" value="LRR_5"/>
</dbReference>
<evidence type="ECO:0000313" key="2">
    <source>
        <dbReference type="Proteomes" id="UP001320768"/>
    </source>
</evidence>
<protein>
    <submittedName>
        <fullName evidence="1">Leucine-rich repeat domain-containing protein</fullName>
    </submittedName>
</protein>
<dbReference type="PANTHER" id="PTHR45661:SF3">
    <property type="entry name" value="IG-LIKE DOMAIN-CONTAINING PROTEIN"/>
    <property type="match status" value="1"/>
</dbReference>
<dbReference type="Gene3D" id="3.80.10.10">
    <property type="entry name" value="Ribonuclease Inhibitor"/>
    <property type="match status" value="1"/>
</dbReference>
<sequence>MTSIGYSAFSGCTSLTEVEILEGVTSIGEGAFEVCAGLTQVTIPDSVTSIGGWAFWSCTGLTSVTIPDSVTSIGYEVFFRCTSLTSVTIPDSVTSIEGAAFARCEGLTSVTIPNSVTSIGDEAFMECTNIRAIQIAAGLDLDRLRRVLPSVTEFQVEPIVTRKESWTDKGYFPNSIKGKGTMQFAKLLFLCGERIARINNAEEIASPMSTKGTWVMQGVFAKLFGERSGAKLPTLPPEIWLEIMSWVYIEPVPKKVKPISSDALLLTDDERKRVDQYKQSFNMVDSEDTQVRLEKTKDTSVDSVIILGAIVVAVSALHVSIRCT</sequence>
<evidence type="ECO:0000313" key="1">
    <source>
        <dbReference type="EMBL" id="MCP8352672.1"/>
    </source>
</evidence>
<dbReference type="Pfam" id="PF13306">
    <property type="entry name" value="LRR_5"/>
    <property type="match status" value="1"/>
</dbReference>
<organism evidence="1 2">
    <name type="scientific">Candidatus Synchoanobacter obligatus</name>
    <dbReference type="NCBI Taxonomy" id="2919597"/>
    <lineage>
        <taxon>Bacteria</taxon>
        <taxon>Pseudomonadati</taxon>
        <taxon>Pseudomonadota</taxon>
        <taxon>Gammaproteobacteria</taxon>
        <taxon>Candidatus Comchoanobacterales</taxon>
        <taxon>Candidatus Comchoanobacteraceae</taxon>
        <taxon>Candidatus Synchoanobacter</taxon>
    </lineage>
</organism>
<dbReference type="Proteomes" id="UP001320768">
    <property type="component" value="Unassembled WGS sequence"/>
</dbReference>
<dbReference type="PANTHER" id="PTHR45661">
    <property type="entry name" value="SURFACE ANTIGEN"/>
    <property type="match status" value="1"/>
</dbReference>
<dbReference type="SUPFAM" id="SSF52058">
    <property type="entry name" value="L domain-like"/>
    <property type="match status" value="1"/>
</dbReference>
<reference evidence="1 2" key="1">
    <citation type="journal article" date="2022" name="Nat. Microbiol.">
        <title>The microbiome of a bacterivorous marine choanoflagellate contains a resource-demanding obligate bacterial associate.</title>
        <authorList>
            <person name="Needham D.M."/>
            <person name="Poirier C."/>
            <person name="Bachy C."/>
            <person name="George E.E."/>
            <person name="Wilken S."/>
            <person name="Yung C.C.M."/>
            <person name="Limardo A.J."/>
            <person name="Morando M."/>
            <person name="Sudek L."/>
            <person name="Malmstrom R.R."/>
            <person name="Keeling P.J."/>
            <person name="Santoro A.E."/>
            <person name="Worden A.Z."/>
        </authorList>
    </citation>
    <scope>NUCLEOTIDE SEQUENCE [LARGE SCALE GENOMIC DNA]</scope>
    <source>
        <strain evidence="1 2">Comchoano-2</strain>
    </source>
</reference>
<keyword evidence="2" id="KW-1185">Reference proteome</keyword>
<gene>
    <name evidence="1" type="ORF">MKS91_05180</name>
</gene>
<name>A0ABT1L668_9GAMM</name>
<dbReference type="RefSeq" id="WP_425248422.1">
    <property type="nucleotide sequence ID" value="NZ_JAKUDN010000002.1"/>
</dbReference>
<proteinExistence type="predicted"/>
<dbReference type="EMBL" id="JAKUDN010000002">
    <property type="protein sequence ID" value="MCP8352672.1"/>
    <property type="molecule type" value="Genomic_DNA"/>
</dbReference>
<accession>A0ABT1L668</accession>
<comment type="caution">
    <text evidence="1">The sequence shown here is derived from an EMBL/GenBank/DDBJ whole genome shotgun (WGS) entry which is preliminary data.</text>
</comment>